<dbReference type="AlphaFoldDB" id="A0AA39YVY0"/>
<feature type="compositionally biased region" description="Low complexity" evidence="1">
    <location>
        <begin position="63"/>
        <end position="73"/>
    </location>
</feature>
<name>A0AA39YVY0_9PEZI</name>
<comment type="caution">
    <text evidence="2">The sequence shown here is derived from an EMBL/GenBank/DDBJ whole genome shotgun (WGS) entry which is preliminary data.</text>
</comment>
<feature type="region of interest" description="Disordered" evidence="1">
    <location>
        <begin position="55"/>
        <end position="133"/>
    </location>
</feature>
<feature type="compositionally biased region" description="Basic and acidic residues" evidence="1">
    <location>
        <begin position="108"/>
        <end position="133"/>
    </location>
</feature>
<feature type="compositionally biased region" description="Basic and acidic residues" evidence="1">
    <location>
        <begin position="160"/>
        <end position="173"/>
    </location>
</feature>
<evidence type="ECO:0000313" key="2">
    <source>
        <dbReference type="EMBL" id="KAK0659568.1"/>
    </source>
</evidence>
<dbReference type="Proteomes" id="UP001175001">
    <property type="component" value="Unassembled WGS sequence"/>
</dbReference>
<protein>
    <submittedName>
        <fullName evidence="2">Uncharacterized protein</fullName>
    </submittedName>
</protein>
<dbReference type="EMBL" id="JAUJDW010000013">
    <property type="protein sequence ID" value="KAK0659568.1"/>
    <property type="molecule type" value="Genomic_DNA"/>
</dbReference>
<evidence type="ECO:0000256" key="1">
    <source>
        <dbReference type="SAM" id="MobiDB-lite"/>
    </source>
</evidence>
<organism evidence="2 3">
    <name type="scientific">Lasiodiplodia hormozganensis</name>
    <dbReference type="NCBI Taxonomy" id="869390"/>
    <lineage>
        <taxon>Eukaryota</taxon>
        <taxon>Fungi</taxon>
        <taxon>Dikarya</taxon>
        <taxon>Ascomycota</taxon>
        <taxon>Pezizomycotina</taxon>
        <taxon>Dothideomycetes</taxon>
        <taxon>Dothideomycetes incertae sedis</taxon>
        <taxon>Botryosphaeriales</taxon>
        <taxon>Botryosphaeriaceae</taxon>
        <taxon>Lasiodiplodia</taxon>
    </lineage>
</organism>
<accession>A0AA39YVY0</accession>
<keyword evidence="3" id="KW-1185">Reference proteome</keyword>
<feature type="compositionally biased region" description="Acidic residues" evidence="1">
    <location>
        <begin position="74"/>
        <end position="105"/>
    </location>
</feature>
<evidence type="ECO:0000313" key="3">
    <source>
        <dbReference type="Proteomes" id="UP001175001"/>
    </source>
</evidence>
<reference evidence="2" key="1">
    <citation type="submission" date="2023-06" db="EMBL/GenBank/DDBJ databases">
        <title>Multi-omics analyses reveal the molecular pathogenesis toolkit of Lasiodiplodia hormozganensis, a cross-kingdom pathogen.</title>
        <authorList>
            <person name="Felix C."/>
            <person name="Meneses R."/>
            <person name="Goncalves M.F.M."/>
            <person name="Tilleman L."/>
            <person name="Duarte A.S."/>
            <person name="Jorrin-Novo J.V."/>
            <person name="Van De Peer Y."/>
            <person name="Deforce D."/>
            <person name="Van Nieuwerburgh F."/>
            <person name="Esteves A.C."/>
            <person name="Alves A."/>
        </authorList>
    </citation>
    <scope>NUCLEOTIDE SEQUENCE</scope>
    <source>
        <strain evidence="2">CBS 339.90</strain>
    </source>
</reference>
<sequence>MSSPNDVTSGTRATRARLFTERQTVLRQMRFLRHIEEVNRSAMVFEEEMYDLLGDETYYSQTEQQQQQQQQQQEQEDEEDDGDRDEDDEEEEDDDDDDDNDDEPTEYLGDRREILRQQINRHRDELRGRRDRWHAESEAFIEARGRELAARLLPLVVRESAVRDEPLEDRQQDEQQQEEQQ</sequence>
<feature type="region of interest" description="Disordered" evidence="1">
    <location>
        <begin position="160"/>
        <end position="181"/>
    </location>
</feature>
<gene>
    <name evidence="2" type="ORF">DIS24_g3908</name>
</gene>
<proteinExistence type="predicted"/>